<dbReference type="Gene3D" id="3.40.50.1820">
    <property type="entry name" value="alpha/beta hydrolase"/>
    <property type="match status" value="1"/>
</dbReference>
<organism evidence="3 4">
    <name type="scientific">Microbulbifer taiwanensis</name>
    <dbReference type="NCBI Taxonomy" id="986746"/>
    <lineage>
        <taxon>Bacteria</taxon>
        <taxon>Pseudomonadati</taxon>
        <taxon>Pseudomonadota</taxon>
        <taxon>Gammaproteobacteria</taxon>
        <taxon>Cellvibrionales</taxon>
        <taxon>Microbulbiferaceae</taxon>
        <taxon>Microbulbifer</taxon>
    </lineage>
</organism>
<evidence type="ECO:0000313" key="4">
    <source>
        <dbReference type="Proteomes" id="UP001596425"/>
    </source>
</evidence>
<evidence type="ECO:0000259" key="2">
    <source>
        <dbReference type="Pfam" id="PF00975"/>
    </source>
</evidence>
<sequence>MSSARPALDLFCLPCAGASATMYLRWRRQLPAWIRVLPLELPGRGSRLGEPFVEDFRALVSLLCEEIYLRAPGRWAIFGHSMGALLAFGVAARLQRLRATAPEMLIVSASPAPAHRDPQRYPDTLDEAALIADLRRQGGTPPAVFDSPELLRMTLDTLAADYRVCESLDSRPGAPLQIPVQVFAGRDDAIAPAAVEAWREETESEFSLQWFDGGHFFIRQQEAQLLQALERRLRRLVREEDRLAAPVSA</sequence>
<gene>
    <name evidence="3" type="ORF">ACFQBM_05380</name>
</gene>
<dbReference type="SUPFAM" id="SSF53474">
    <property type="entry name" value="alpha/beta-Hydrolases"/>
    <property type="match status" value="1"/>
</dbReference>
<protein>
    <submittedName>
        <fullName evidence="3">Thioesterase II family protein</fullName>
    </submittedName>
</protein>
<dbReference type="EMBL" id="JBHSVR010000001">
    <property type="protein sequence ID" value="MFC6632699.1"/>
    <property type="molecule type" value="Genomic_DNA"/>
</dbReference>
<dbReference type="PANTHER" id="PTHR11487:SF0">
    <property type="entry name" value="S-ACYL FATTY ACID SYNTHASE THIOESTERASE, MEDIUM CHAIN"/>
    <property type="match status" value="1"/>
</dbReference>
<dbReference type="Pfam" id="PF00975">
    <property type="entry name" value="Thioesterase"/>
    <property type="match status" value="1"/>
</dbReference>
<dbReference type="InterPro" id="IPR001031">
    <property type="entry name" value="Thioesterase"/>
</dbReference>
<feature type="domain" description="Thioesterase" evidence="2">
    <location>
        <begin position="10"/>
        <end position="231"/>
    </location>
</feature>
<dbReference type="Proteomes" id="UP001596425">
    <property type="component" value="Unassembled WGS sequence"/>
</dbReference>
<evidence type="ECO:0000256" key="1">
    <source>
        <dbReference type="ARBA" id="ARBA00007169"/>
    </source>
</evidence>
<proteinExistence type="inferred from homology"/>
<comment type="similarity">
    <text evidence="1">Belongs to the thioesterase family.</text>
</comment>
<dbReference type="RefSeq" id="WP_193191965.1">
    <property type="nucleotide sequence ID" value="NZ_JACZFR010000025.1"/>
</dbReference>
<dbReference type="PANTHER" id="PTHR11487">
    <property type="entry name" value="THIOESTERASE"/>
    <property type="match status" value="1"/>
</dbReference>
<dbReference type="InterPro" id="IPR012223">
    <property type="entry name" value="TEII"/>
</dbReference>
<dbReference type="InterPro" id="IPR029058">
    <property type="entry name" value="AB_hydrolase_fold"/>
</dbReference>
<keyword evidence="4" id="KW-1185">Reference proteome</keyword>
<accession>A0ABW1YJ58</accession>
<name>A0ABW1YJ58_9GAMM</name>
<reference evidence="4" key="1">
    <citation type="journal article" date="2019" name="Int. J. Syst. Evol. Microbiol.">
        <title>The Global Catalogue of Microorganisms (GCM) 10K type strain sequencing project: providing services to taxonomists for standard genome sequencing and annotation.</title>
        <authorList>
            <consortium name="The Broad Institute Genomics Platform"/>
            <consortium name="The Broad Institute Genome Sequencing Center for Infectious Disease"/>
            <person name="Wu L."/>
            <person name="Ma J."/>
        </authorList>
    </citation>
    <scope>NUCLEOTIDE SEQUENCE [LARGE SCALE GENOMIC DNA]</scope>
    <source>
        <strain evidence="4">CGMCC 1.13718</strain>
    </source>
</reference>
<evidence type="ECO:0000313" key="3">
    <source>
        <dbReference type="EMBL" id="MFC6632699.1"/>
    </source>
</evidence>
<comment type="caution">
    <text evidence="3">The sequence shown here is derived from an EMBL/GenBank/DDBJ whole genome shotgun (WGS) entry which is preliminary data.</text>
</comment>